<sequence length="147" mass="15659">MAINLADTFGNGGPKLWVSGKSYAKGDQVISDVDLCTYIRKVAGAGSTDPASDTTNWQPFGGRPIKAIQRGSFSGFSGSTTITIAAVNPKKTELRLLSSTTESSSSAAVKYCKIELNSTGTAIILSMSYGPSYYDFPPGSWELTEYY</sequence>
<comment type="caution">
    <text evidence="1">The sequence shown here is derived from an EMBL/GenBank/DDBJ whole genome shotgun (WGS) entry which is preliminary data.</text>
</comment>
<organism evidence="1 2">
    <name type="scientific">Azorhizophilus paspali</name>
    <name type="common">Azotobacter paspali</name>
    <dbReference type="NCBI Taxonomy" id="69963"/>
    <lineage>
        <taxon>Bacteria</taxon>
        <taxon>Pseudomonadati</taxon>
        <taxon>Pseudomonadota</taxon>
        <taxon>Gammaproteobacteria</taxon>
        <taxon>Pseudomonadales</taxon>
        <taxon>Pseudomonadaceae</taxon>
        <taxon>Azorhizophilus</taxon>
    </lineage>
</organism>
<dbReference type="Proteomes" id="UP001589891">
    <property type="component" value="Unassembled WGS sequence"/>
</dbReference>
<gene>
    <name evidence="1" type="ORF">ACFFGX_02080</name>
</gene>
<evidence type="ECO:0000313" key="1">
    <source>
        <dbReference type="EMBL" id="MFC0708439.1"/>
    </source>
</evidence>
<dbReference type="RefSeq" id="WP_376942415.1">
    <property type="nucleotide sequence ID" value="NZ_CP171449.1"/>
</dbReference>
<keyword evidence="2" id="KW-1185">Reference proteome</keyword>
<accession>A0ABV6SFY6</accession>
<evidence type="ECO:0000313" key="2">
    <source>
        <dbReference type="Proteomes" id="UP001589891"/>
    </source>
</evidence>
<proteinExistence type="predicted"/>
<name>A0ABV6SFY6_AZOPA</name>
<reference evidence="1 2" key="1">
    <citation type="submission" date="2024-09" db="EMBL/GenBank/DDBJ databases">
        <authorList>
            <person name="Sun Q."/>
            <person name="Mori K."/>
        </authorList>
    </citation>
    <scope>NUCLEOTIDE SEQUENCE [LARGE SCALE GENOMIC DNA]</scope>
    <source>
        <strain evidence="1 2">NCAIM B.01794</strain>
    </source>
</reference>
<protein>
    <submittedName>
        <fullName evidence="1">Uncharacterized protein</fullName>
    </submittedName>
</protein>
<dbReference type="EMBL" id="JBHLSS010000010">
    <property type="protein sequence ID" value="MFC0708439.1"/>
    <property type="molecule type" value="Genomic_DNA"/>
</dbReference>